<dbReference type="EMBL" id="LJJB01000013">
    <property type="protein sequence ID" value="KQL44533.1"/>
    <property type="molecule type" value="Genomic_DNA"/>
</dbReference>
<organism evidence="2 3">
    <name type="scientific">Brevibacillus choshinensis</name>
    <dbReference type="NCBI Taxonomy" id="54911"/>
    <lineage>
        <taxon>Bacteria</taxon>
        <taxon>Bacillati</taxon>
        <taxon>Bacillota</taxon>
        <taxon>Bacilli</taxon>
        <taxon>Bacillales</taxon>
        <taxon>Paenibacillaceae</taxon>
        <taxon>Brevibacillus</taxon>
    </lineage>
</organism>
<feature type="transmembrane region" description="Helical" evidence="1">
    <location>
        <begin position="141"/>
        <end position="162"/>
    </location>
</feature>
<name>A0ABR5N2M6_BRECH</name>
<dbReference type="Pfam" id="PF12679">
    <property type="entry name" value="ABC2_membrane_2"/>
    <property type="match status" value="1"/>
</dbReference>
<sequence length="288" mass="32147">MGSFFFNPILVKEMRERFRSKKTFCILAIYLLVMGGIPLGFLLMDPIRAGALGENRNLFLISASIHYAMVCFVAPALTAGAISGERERQTLHILLTTQLSPSTIVLSKLITSLAFSSLLIVASMPLYSIVMLYGSVSPEQMAQLVVFLGVNVLFLGTLGLFCSTWIKRTSVSTITAYGIAFFFMVGTGLLFLFIGESLQQAYPDRFPDAGVWNLPELQMLAGINPVVVLFGILGESIADVDQISFSPWLFFSCFYLVLATLLVWWSAYLLKPVRRKWLSWKKRPNRVK</sequence>
<dbReference type="PANTHER" id="PTHR43471">
    <property type="entry name" value="ABC TRANSPORTER PERMEASE"/>
    <property type="match status" value="1"/>
</dbReference>
<proteinExistence type="predicted"/>
<feature type="transmembrane region" description="Helical" evidence="1">
    <location>
        <begin position="105"/>
        <end position="129"/>
    </location>
</feature>
<dbReference type="PANTHER" id="PTHR43471:SF12">
    <property type="entry name" value="HYPOTHETICAL MEMBRANE PROTEIN, CONSERVED"/>
    <property type="match status" value="1"/>
</dbReference>
<feature type="transmembrane region" description="Helical" evidence="1">
    <location>
        <begin position="64"/>
        <end position="84"/>
    </location>
</feature>
<keyword evidence="1" id="KW-0472">Membrane</keyword>
<accession>A0ABR5N2M6</accession>
<keyword evidence="3" id="KW-1185">Reference proteome</keyword>
<gene>
    <name evidence="2" type="ORF">AN963_24375</name>
</gene>
<feature type="transmembrane region" description="Helical" evidence="1">
    <location>
        <begin position="248"/>
        <end position="270"/>
    </location>
</feature>
<dbReference type="Proteomes" id="UP000051063">
    <property type="component" value="Unassembled WGS sequence"/>
</dbReference>
<feature type="transmembrane region" description="Helical" evidence="1">
    <location>
        <begin position="174"/>
        <end position="194"/>
    </location>
</feature>
<feature type="transmembrane region" description="Helical" evidence="1">
    <location>
        <begin position="24"/>
        <end position="44"/>
    </location>
</feature>
<comment type="caution">
    <text evidence="2">The sequence shown here is derived from an EMBL/GenBank/DDBJ whole genome shotgun (WGS) entry which is preliminary data.</text>
</comment>
<keyword evidence="1" id="KW-1133">Transmembrane helix</keyword>
<protein>
    <submittedName>
        <fullName evidence="2">ABC transporter permease</fullName>
    </submittedName>
</protein>
<keyword evidence="1" id="KW-0812">Transmembrane</keyword>
<reference evidence="2 3" key="1">
    <citation type="submission" date="2015-09" db="EMBL/GenBank/DDBJ databases">
        <title>Genome sequencing project for genomic taxonomy and phylogenomics of Bacillus-like bacteria.</title>
        <authorList>
            <person name="Liu B."/>
            <person name="Wang J."/>
            <person name="Zhu Y."/>
            <person name="Liu G."/>
            <person name="Chen Q."/>
            <person name="Chen Z."/>
            <person name="Lan J."/>
            <person name="Che J."/>
            <person name="Ge C."/>
            <person name="Shi H."/>
            <person name="Pan Z."/>
            <person name="Liu X."/>
        </authorList>
    </citation>
    <scope>NUCLEOTIDE SEQUENCE [LARGE SCALE GENOMIC DNA]</scope>
    <source>
        <strain evidence="2 3">DSM 8552</strain>
    </source>
</reference>
<evidence type="ECO:0000313" key="3">
    <source>
        <dbReference type="Proteomes" id="UP000051063"/>
    </source>
</evidence>
<dbReference type="RefSeq" id="WP_055747119.1">
    <property type="nucleotide sequence ID" value="NZ_LJJB01000013.1"/>
</dbReference>
<evidence type="ECO:0000256" key="1">
    <source>
        <dbReference type="SAM" id="Phobius"/>
    </source>
</evidence>
<evidence type="ECO:0000313" key="2">
    <source>
        <dbReference type="EMBL" id="KQL44533.1"/>
    </source>
</evidence>